<dbReference type="OrthoDB" id="10541794at2759"/>
<protein>
    <submittedName>
        <fullName evidence="1">Uncharacterized protein</fullName>
    </submittedName>
</protein>
<name>A0A9W9YST0_9CNID</name>
<sequence>MDLREISAEETLATVEEEGPEFNEYVLTYNKGKCQALVCNAEDTRAKATKGSMIAESRIITAGKEKIQKISVGDIGLIEVPKEDRVKHGQRNLLVQVVAMENHQLVLAPLLESGLGPKLHVRYSTSDFVKVENCNADQKNLEATLKPLLGGEKPTVGQWKQEYFRRRVLAAEIYAYCVEDYNIMFFLSAGESSFTVNEKLLNSSEPSPVLASSEVFDWVKEALRHCLTKPIESDRQECILAILLLAVEAAKENRRVLDLEKCRAMHTETKRFLSELPIELFLELKALPMTFVTS</sequence>
<organism evidence="1 2">
    <name type="scientific">Desmophyllum pertusum</name>
    <dbReference type="NCBI Taxonomy" id="174260"/>
    <lineage>
        <taxon>Eukaryota</taxon>
        <taxon>Metazoa</taxon>
        <taxon>Cnidaria</taxon>
        <taxon>Anthozoa</taxon>
        <taxon>Hexacorallia</taxon>
        <taxon>Scleractinia</taxon>
        <taxon>Caryophylliina</taxon>
        <taxon>Caryophylliidae</taxon>
        <taxon>Desmophyllum</taxon>
    </lineage>
</organism>
<dbReference type="Proteomes" id="UP001163046">
    <property type="component" value="Unassembled WGS sequence"/>
</dbReference>
<accession>A0A9W9YST0</accession>
<dbReference type="EMBL" id="MU827302">
    <property type="protein sequence ID" value="KAJ7365602.1"/>
    <property type="molecule type" value="Genomic_DNA"/>
</dbReference>
<dbReference type="AlphaFoldDB" id="A0A9W9YST0"/>
<evidence type="ECO:0000313" key="2">
    <source>
        <dbReference type="Proteomes" id="UP001163046"/>
    </source>
</evidence>
<comment type="caution">
    <text evidence="1">The sequence shown here is derived from an EMBL/GenBank/DDBJ whole genome shotgun (WGS) entry which is preliminary data.</text>
</comment>
<keyword evidence="2" id="KW-1185">Reference proteome</keyword>
<evidence type="ECO:0000313" key="1">
    <source>
        <dbReference type="EMBL" id="KAJ7365602.1"/>
    </source>
</evidence>
<reference evidence="1" key="1">
    <citation type="submission" date="2023-01" db="EMBL/GenBank/DDBJ databases">
        <title>Genome assembly of the deep-sea coral Lophelia pertusa.</title>
        <authorList>
            <person name="Herrera S."/>
            <person name="Cordes E."/>
        </authorList>
    </citation>
    <scope>NUCLEOTIDE SEQUENCE</scope>
    <source>
        <strain evidence="1">USNM1676648</strain>
        <tissue evidence="1">Polyp</tissue>
    </source>
</reference>
<proteinExistence type="predicted"/>
<gene>
    <name evidence="1" type="ORF">OS493_002305</name>
</gene>